<dbReference type="AlphaFoldDB" id="A0A1Y4KY61"/>
<reference evidence="2" key="1">
    <citation type="submission" date="2017-04" db="EMBL/GenBank/DDBJ databases">
        <title>Function of individual gut microbiota members based on whole genome sequencing of pure cultures obtained from chicken caecum.</title>
        <authorList>
            <person name="Medvecky M."/>
            <person name="Cejkova D."/>
            <person name="Polansky O."/>
            <person name="Karasova D."/>
            <person name="Kubasova T."/>
            <person name="Cizek A."/>
            <person name="Rychlik I."/>
        </authorList>
    </citation>
    <scope>NUCLEOTIDE SEQUENCE [LARGE SCALE GENOMIC DNA]</scope>
    <source>
        <strain evidence="2">An180</strain>
    </source>
</reference>
<dbReference type="RefSeq" id="WP_087374925.1">
    <property type="nucleotide sequence ID" value="NZ_NFKK01000040.1"/>
</dbReference>
<sequence>MKRITFDGLFCDIAMCKAAHEDCPHGICSQRQTWERLKLLEDVLGDNYDLDRLRQMVQAEQEGSLLIIGLGIKEAVYTPPADSAPVVHARWVPEYHRDRVLLYHCSRCGRKLLRFRDPREATYCFCGARMDLREDDDE</sequence>
<name>A0A1Y4KY61_9FIRM</name>
<gene>
    <name evidence="1" type="ORF">B5F17_14365</name>
</gene>
<proteinExistence type="predicted"/>
<dbReference type="EMBL" id="NFKK01000040">
    <property type="protein sequence ID" value="OUP49528.1"/>
    <property type="molecule type" value="Genomic_DNA"/>
</dbReference>
<dbReference type="Proteomes" id="UP000195897">
    <property type="component" value="Unassembled WGS sequence"/>
</dbReference>
<evidence type="ECO:0000313" key="2">
    <source>
        <dbReference type="Proteomes" id="UP000195897"/>
    </source>
</evidence>
<accession>A0A1Y4KY61</accession>
<evidence type="ECO:0000313" key="1">
    <source>
        <dbReference type="EMBL" id="OUP49528.1"/>
    </source>
</evidence>
<comment type="caution">
    <text evidence="1">The sequence shown here is derived from an EMBL/GenBank/DDBJ whole genome shotgun (WGS) entry which is preliminary data.</text>
</comment>
<organism evidence="1 2">
    <name type="scientific">Butyricicoccus pullicaecorum</name>
    <dbReference type="NCBI Taxonomy" id="501571"/>
    <lineage>
        <taxon>Bacteria</taxon>
        <taxon>Bacillati</taxon>
        <taxon>Bacillota</taxon>
        <taxon>Clostridia</taxon>
        <taxon>Eubacteriales</taxon>
        <taxon>Butyricicoccaceae</taxon>
        <taxon>Butyricicoccus</taxon>
    </lineage>
</organism>
<protein>
    <submittedName>
        <fullName evidence="1">Uncharacterized protein</fullName>
    </submittedName>
</protein>